<name>A0A8U7PA06_CORMO</name>
<evidence type="ECO:0000313" key="2">
    <source>
        <dbReference type="Proteomes" id="UP000694553"/>
    </source>
</evidence>
<keyword evidence="2" id="KW-1185">Reference proteome</keyword>
<evidence type="ECO:0000313" key="1">
    <source>
        <dbReference type="Ensembl" id="ENSCMUP00000028671.1"/>
    </source>
</evidence>
<dbReference type="Proteomes" id="UP000694553">
    <property type="component" value="Unassembled WGS sequence"/>
</dbReference>
<accession>A0A8U7PA06</accession>
<proteinExistence type="predicted"/>
<reference evidence="1" key="2">
    <citation type="submission" date="2025-08" db="UniProtKB">
        <authorList>
            <consortium name="Ensembl"/>
        </authorList>
    </citation>
    <scope>IDENTIFICATION</scope>
</reference>
<sequence>LSPLCLTAFLPLISCPFYSSFLSFSPLTFPALFLSSHFPPFPPHISHPQFSLFLPRAGGNGSLLVRAMAESAVMEMPACSLRRTLESQGILSTPDHSAGVPLCSEAPAAQRTLQDQAGLSCQGTDGRILVSCFLPVEGDLGFVPGVTAPLGSWDMPSPKCPGVSWGQA</sequence>
<dbReference type="AlphaFoldDB" id="A0A8U7PA06"/>
<dbReference type="Ensembl" id="ENSCMUT00000037255.1">
    <property type="protein sequence ID" value="ENSCMUP00000028671.1"/>
    <property type="gene ID" value="ENSCMUG00000017617.1"/>
</dbReference>
<organism evidence="1 2">
    <name type="scientific">Corvus moneduloides</name>
    <name type="common">New Caledonian crow</name>
    <dbReference type="NCBI Taxonomy" id="1196302"/>
    <lineage>
        <taxon>Eukaryota</taxon>
        <taxon>Metazoa</taxon>
        <taxon>Chordata</taxon>
        <taxon>Craniata</taxon>
        <taxon>Vertebrata</taxon>
        <taxon>Euteleostomi</taxon>
        <taxon>Archelosauria</taxon>
        <taxon>Archosauria</taxon>
        <taxon>Dinosauria</taxon>
        <taxon>Saurischia</taxon>
        <taxon>Theropoda</taxon>
        <taxon>Coelurosauria</taxon>
        <taxon>Aves</taxon>
        <taxon>Neognathae</taxon>
        <taxon>Neoaves</taxon>
        <taxon>Telluraves</taxon>
        <taxon>Australaves</taxon>
        <taxon>Passeriformes</taxon>
        <taxon>Corvoidea</taxon>
        <taxon>Corvidae</taxon>
        <taxon>Corvus</taxon>
    </lineage>
</organism>
<protein>
    <submittedName>
        <fullName evidence="1">Uncharacterized protein</fullName>
    </submittedName>
</protein>
<reference evidence="1" key="3">
    <citation type="submission" date="2025-09" db="UniProtKB">
        <authorList>
            <consortium name="Ensembl"/>
        </authorList>
    </citation>
    <scope>IDENTIFICATION</scope>
</reference>
<reference evidence="2" key="1">
    <citation type="submission" date="2019-10" db="EMBL/GenBank/DDBJ databases">
        <title>Corvus moneduloides (New Caledonian crow) genome, bCorMon1, primary haplotype.</title>
        <authorList>
            <person name="Rutz C."/>
            <person name="Fungtammasan C."/>
            <person name="Mountcastle J."/>
            <person name="Formenti G."/>
            <person name="Chow W."/>
            <person name="Howe K."/>
            <person name="Steele M.P."/>
            <person name="Fernandes J."/>
            <person name="Gilbert M.T.P."/>
            <person name="Fedrigo O."/>
            <person name="Jarvis E.D."/>
            <person name="Gemmell N."/>
        </authorList>
    </citation>
    <scope>NUCLEOTIDE SEQUENCE [LARGE SCALE GENOMIC DNA]</scope>
</reference>